<keyword evidence="3 4" id="KW-0539">Nucleus</keyword>
<feature type="region of interest" description="Disordered" evidence="5">
    <location>
        <begin position="679"/>
        <end position="703"/>
    </location>
</feature>
<dbReference type="AlphaFoldDB" id="A0A9W8AFQ2"/>
<dbReference type="InterPro" id="IPR011108">
    <property type="entry name" value="RMMBL"/>
</dbReference>
<dbReference type="Proteomes" id="UP001150569">
    <property type="component" value="Unassembled WGS sequence"/>
</dbReference>
<dbReference type="SMART" id="SM01027">
    <property type="entry name" value="Beta-Casp"/>
    <property type="match status" value="1"/>
</dbReference>
<dbReference type="PANTHER" id="PTHR45922:SF1">
    <property type="entry name" value="CLEAVAGE AND POLYADENYLATION SPECIFICITY FACTOR SUBUNIT 2"/>
    <property type="match status" value="1"/>
</dbReference>
<feature type="compositionally biased region" description="Low complexity" evidence="5">
    <location>
        <begin position="689"/>
        <end position="703"/>
    </location>
</feature>
<comment type="similarity">
    <text evidence="4">Belongs to the metallo-beta-lactamase superfamily. RNA-metabolizing metallo-beta-lactamase-like family. CPSF2/YSH1 subfamily.</text>
</comment>
<dbReference type="GO" id="GO:0005847">
    <property type="term" value="C:mRNA cleavage and polyadenylation specificity factor complex"/>
    <property type="evidence" value="ECO:0007669"/>
    <property type="project" value="InterPro"/>
</dbReference>
<dbReference type="EMBL" id="JANBPT010000013">
    <property type="protein sequence ID" value="KAJ1930184.1"/>
    <property type="molecule type" value="Genomic_DNA"/>
</dbReference>
<evidence type="ECO:0000256" key="2">
    <source>
        <dbReference type="ARBA" id="ARBA00022664"/>
    </source>
</evidence>
<evidence type="ECO:0000256" key="5">
    <source>
        <dbReference type="SAM" id="MobiDB-lite"/>
    </source>
</evidence>
<dbReference type="InterPro" id="IPR035639">
    <property type="entry name" value="CPSF2_MBL"/>
</dbReference>
<reference evidence="7" key="1">
    <citation type="submission" date="2022-07" db="EMBL/GenBank/DDBJ databases">
        <title>Phylogenomic reconstructions and comparative analyses of Kickxellomycotina fungi.</title>
        <authorList>
            <person name="Reynolds N.K."/>
            <person name="Stajich J.E."/>
            <person name="Barry K."/>
            <person name="Grigoriev I.V."/>
            <person name="Crous P."/>
            <person name="Smith M.E."/>
        </authorList>
    </citation>
    <scope>NUCLEOTIDE SEQUENCE</scope>
    <source>
        <strain evidence="7">RSA 861</strain>
    </source>
</reference>
<comment type="caution">
    <text evidence="7">The sequence shown here is derived from an EMBL/GenBank/DDBJ whole genome shotgun (WGS) entry which is preliminary data.</text>
</comment>
<dbReference type="Gene3D" id="3.60.15.10">
    <property type="entry name" value="Ribonuclease Z/Hydroxyacylglutathione hydrolase-like"/>
    <property type="match status" value="1"/>
</dbReference>
<dbReference type="InterPro" id="IPR025069">
    <property type="entry name" value="Cpsf2_C"/>
</dbReference>
<name>A0A9W8AFQ2_9FUNG</name>
<evidence type="ECO:0000313" key="7">
    <source>
        <dbReference type="EMBL" id="KAJ1930184.1"/>
    </source>
</evidence>
<comment type="subcellular location">
    <subcellularLocation>
        <location evidence="1 4">Nucleus</location>
    </subcellularLocation>
</comment>
<accession>A0A9W8AFQ2</accession>
<dbReference type="Pfam" id="PF13299">
    <property type="entry name" value="CPSF100_C"/>
    <property type="match status" value="1"/>
</dbReference>
<organism evidence="7 8">
    <name type="scientific">Tieghemiomyces parasiticus</name>
    <dbReference type="NCBI Taxonomy" id="78921"/>
    <lineage>
        <taxon>Eukaryota</taxon>
        <taxon>Fungi</taxon>
        <taxon>Fungi incertae sedis</taxon>
        <taxon>Zoopagomycota</taxon>
        <taxon>Kickxellomycotina</taxon>
        <taxon>Dimargaritomycetes</taxon>
        <taxon>Dimargaritales</taxon>
        <taxon>Dimargaritaceae</taxon>
        <taxon>Tieghemiomyces</taxon>
    </lineage>
</organism>
<evidence type="ECO:0000256" key="1">
    <source>
        <dbReference type="ARBA" id="ARBA00004123"/>
    </source>
</evidence>
<dbReference type="Pfam" id="PF16661">
    <property type="entry name" value="Lactamase_B_6"/>
    <property type="match status" value="1"/>
</dbReference>
<keyword evidence="8" id="KW-1185">Reference proteome</keyword>
<dbReference type="Pfam" id="PF10996">
    <property type="entry name" value="Beta-Casp"/>
    <property type="match status" value="1"/>
</dbReference>
<evidence type="ECO:0000256" key="3">
    <source>
        <dbReference type="ARBA" id="ARBA00023242"/>
    </source>
</evidence>
<dbReference type="Pfam" id="PF07521">
    <property type="entry name" value="RMMBL"/>
    <property type="match status" value="1"/>
</dbReference>
<keyword evidence="4" id="KW-0694">RNA-binding</keyword>
<dbReference type="InterPro" id="IPR027075">
    <property type="entry name" value="CPSF2"/>
</dbReference>
<proteinExistence type="inferred from homology"/>
<evidence type="ECO:0000256" key="4">
    <source>
        <dbReference type="RuleBase" id="RU365006"/>
    </source>
</evidence>
<protein>
    <recommendedName>
        <fullName evidence="4">Cleavage and polyadenylation specificity factor subunit 2</fullName>
    </recommendedName>
    <alternativeName>
        <fullName evidence="4">Cleavage and polyadenylation specificity factor 100 kDa subunit</fullName>
    </alternativeName>
</protein>
<dbReference type="SUPFAM" id="SSF56281">
    <property type="entry name" value="Metallo-hydrolase/oxidoreductase"/>
    <property type="match status" value="1"/>
</dbReference>
<evidence type="ECO:0000313" key="8">
    <source>
        <dbReference type="Proteomes" id="UP001150569"/>
    </source>
</evidence>
<evidence type="ECO:0000259" key="6">
    <source>
        <dbReference type="SMART" id="SM01027"/>
    </source>
</evidence>
<sequence>MASYVKFTALSGALNEDPLSYLLEIEDARILLDCGSTDAFESASWATLASVVPHVDVVLLAHASVEHLGAYVRAFTTLNLQCPVYATWPVQNMGRLIMQDLFLSRLHSEPFAAFKMGDISAAFDHITPVRYRQPLHLTGKCQGITIEAFSAGHSIGGTIWKIHKDTENIIYAVNYNHMKEIHLDGSVILHEGQILEALGRPSILITDSQSALTTTVPRKQREATFLDSLQQTLTAGHSVLIPTDTATRALELCCTIEQLWEAKRLQVPVFFLSHRSQRTFTYARSMLEWLSDSINQRFTNSRENPLDFKWIKLVHALAPVEDIPGPKVVLASHQSLEIGFARALLETWAGQPGNLVLLPDRGPAGSLARRLYDSWAAGQPNGTPTGPVTLNTTLELAHRRRVLLAGAELYEYRAAERQKQEQEASQAALLARSKALLEDAPGRAGEDDEASDVSEAEVDDEDIEDLLFRQHDLFIREPTLVGGVYHAAQTFRMFPYIERRKRFDDYGEIIDPNAYTKDNPLTQHGVLAYGTRRGAAGALDDSAAANLTEPGAEDHDGDLNAPAKYVSEVRPVEFRCQVRYVGMEGRSDGRSVVNLLNLWGPKKLVLVHGDPASTEYLAQVCLASEQITHEVLTPSVGETLNVSTGQLTLKVTLTDALFTSLRLDSLRGYQFAPVSGRLRPRDEASSTLGSAAPATGPVPATTSTTGRPVLDLIAFDQPHPFHRPVFVGDARLTHLRKILLREGFRAEFQDEGVLVCNDKVAIRKTEQGNFFVEGMLSPEYYRVRTIVYRQHAIC</sequence>
<dbReference type="PANTHER" id="PTHR45922">
    <property type="entry name" value="CLEAVAGE AND POLYADENYLATION SPECIFICITY FACTOR SUBUNIT 2"/>
    <property type="match status" value="1"/>
</dbReference>
<dbReference type="InterPro" id="IPR036866">
    <property type="entry name" value="RibonucZ/Hydroxyglut_hydro"/>
</dbReference>
<dbReference type="InterPro" id="IPR001279">
    <property type="entry name" value="Metallo-B-lactamas"/>
</dbReference>
<dbReference type="GO" id="GO:0003723">
    <property type="term" value="F:RNA binding"/>
    <property type="evidence" value="ECO:0007669"/>
    <property type="project" value="UniProtKB-KW"/>
</dbReference>
<dbReference type="OrthoDB" id="64353at2759"/>
<feature type="domain" description="Beta-Casp" evidence="6">
    <location>
        <begin position="249"/>
        <end position="371"/>
    </location>
</feature>
<keyword evidence="2 4" id="KW-0507">mRNA processing</keyword>
<dbReference type="CDD" id="cd16293">
    <property type="entry name" value="CPSF2-like_MBL-fold"/>
    <property type="match status" value="1"/>
</dbReference>
<gene>
    <name evidence="7" type="ORF">IWQ60_000509</name>
</gene>
<dbReference type="InterPro" id="IPR022712">
    <property type="entry name" value="Beta_Casp"/>
</dbReference>
<dbReference type="GO" id="GO:0006398">
    <property type="term" value="P:mRNA 3'-end processing by stem-loop binding and cleavage"/>
    <property type="evidence" value="ECO:0007669"/>
    <property type="project" value="InterPro"/>
</dbReference>